<keyword evidence="3" id="KW-0175">Coiled coil</keyword>
<feature type="repeat" description="ANK" evidence="2">
    <location>
        <begin position="971"/>
        <end position="995"/>
    </location>
</feature>
<evidence type="ECO:0000256" key="4">
    <source>
        <dbReference type="SAM" id="MobiDB-lite"/>
    </source>
</evidence>
<dbReference type="InterPro" id="IPR056884">
    <property type="entry name" value="NPHP3-like_N"/>
</dbReference>
<evidence type="ECO:0000256" key="3">
    <source>
        <dbReference type="SAM" id="Coils"/>
    </source>
</evidence>
<keyword evidence="2" id="KW-0040">ANK repeat</keyword>
<accession>A0AA97NNG3</accession>
<dbReference type="Proteomes" id="UP000011086">
    <property type="component" value="Unassembled WGS sequence"/>
</dbReference>
<dbReference type="Pfam" id="PF12796">
    <property type="entry name" value="Ank_2"/>
    <property type="match status" value="2"/>
</dbReference>
<dbReference type="SMART" id="SM00248">
    <property type="entry name" value="ANK"/>
    <property type="match status" value="4"/>
</dbReference>
<dbReference type="InterPro" id="IPR036770">
    <property type="entry name" value="Ankyrin_rpt-contain_sf"/>
</dbReference>
<dbReference type="Gene3D" id="1.25.40.20">
    <property type="entry name" value="Ankyrin repeat-containing domain"/>
    <property type="match status" value="3"/>
</dbReference>
<dbReference type="Gene3D" id="3.40.50.300">
    <property type="entry name" value="P-loop containing nucleotide triphosphate hydrolases"/>
    <property type="match status" value="1"/>
</dbReference>
<feature type="region of interest" description="Disordered" evidence="4">
    <location>
        <begin position="1173"/>
        <end position="1193"/>
    </location>
</feature>
<dbReference type="PROSITE" id="PS50088">
    <property type="entry name" value="ANK_REPEAT"/>
    <property type="match status" value="2"/>
</dbReference>
<name>A0AA97NNG3_PYRO3</name>
<dbReference type="PROSITE" id="PS50297">
    <property type="entry name" value="ANK_REP_REGION"/>
    <property type="match status" value="2"/>
</dbReference>
<feature type="repeat" description="ANK" evidence="2">
    <location>
        <begin position="710"/>
        <end position="738"/>
    </location>
</feature>
<feature type="coiled-coil region" evidence="3">
    <location>
        <begin position="67"/>
        <end position="94"/>
    </location>
</feature>
<dbReference type="PANTHER" id="PTHR10039">
    <property type="entry name" value="AMELOGENIN"/>
    <property type="match status" value="1"/>
</dbReference>
<dbReference type="PANTHER" id="PTHR10039:SF14">
    <property type="entry name" value="NACHT DOMAIN-CONTAINING PROTEIN"/>
    <property type="match status" value="1"/>
</dbReference>
<gene>
    <name evidence="6" type="ORF">OOU_Y34scaffold00962g5</name>
</gene>
<feature type="domain" description="Nephrocystin 3-like N-terminal" evidence="5">
    <location>
        <begin position="173"/>
        <end position="343"/>
    </location>
</feature>
<evidence type="ECO:0000256" key="1">
    <source>
        <dbReference type="ARBA" id="ARBA00022737"/>
    </source>
</evidence>
<evidence type="ECO:0000259" key="5">
    <source>
        <dbReference type="Pfam" id="PF24883"/>
    </source>
</evidence>
<dbReference type="SUPFAM" id="SSF48403">
    <property type="entry name" value="Ankyrin repeat"/>
    <property type="match status" value="1"/>
</dbReference>
<proteinExistence type="predicted"/>
<feature type="compositionally biased region" description="Basic and acidic residues" evidence="4">
    <location>
        <begin position="1182"/>
        <end position="1193"/>
    </location>
</feature>
<dbReference type="InterPro" id="IPR002110">
    <property type="entry name" value="Ankyrin_rpt"/>
</dbReference>
<sequence>MDPIAIVTGVAQVGIKLAGIIKEVRERTKDVPQELSDWQGQIEAFNEITRAVQKEDFLRTAEVCKILERCLEKLDRIAGDLAELQTELDSLVKKTWSAVCGEKKEDDIRKKFSAFAEELGPLQIQLQLLSDVMNNGTDEEKCLKALFCTVPEVTNPKDDRAGLLTSKGQIVEGTCDWIVNKSEFIEWERKRGILWISGGPGLGKTMLSIHLTRHIEDMSTSDHEKSQQSTTIYFFCNSSQRSSGISLIRGLISQLLHSNGALYKHILPDFKARGTSIFESNQSSFETLWRMFIAMVHENSLGNVSCILDGLDECDKEWLEVLTIKIKELPIIAPRLGLIVVSREYPTCLSNSMGNSPRICLDPDSKDEINAGLELYIASQMAELTKTSNGRFPPTLLQKVEKTIREKCDGTYLWISFAIKELQTKEPSEVEDVLRGMPKGLDDMYARMLNQIDESRRDVAERLLRWCTFLRGTLTLGHVVGVLIDACQGGETLDPLEAARGFVAYCGHLLSIEQSQPIDERVSIYAIESYKIKYLKITFVHQSVRDFLTRTVQSKTVSTWLAPFEPTRENAVLASECLGYIEKHHDSRLSMSLAETDSISDDFLMYALGNWFRHTREAGNAFGPDFLNKHSKILANEHSKELRVPLRSDGYFVGLVQRYEGPTGLLGLACYAGIEHLARQLVQARTKPFRRLPRAVYHLRVFKASDYDTEGLSPLHIAVREGLISIVKALIDSGADIDHCGYNPLAKKLTPLSTTIGYEPLHSNEMAEFLLQNGADPNAGFPPAICLVAGKVSNKPRERIQEIRLLLKYGADVRKRGIDQRNALHEALRTTERLRSGMSRNTRSEARTEALQRHDCGILDVLEVLACAPHGREAAGAVDVHGETVFLLAARSMAAHYCNPAKWGAERAAQAKDMKYLRWLLDPSMGISDLLGRRNKRGENVLHIASHLGKAEVELFLKAGEGLDVTARDYNGDTPLHRAADLWNADVIKALLATGRVIDVNCVNKHGQTPLHLLATSNYWRRHFYSGATDLPELDCGTEALESQIRDSLRALVRSGADLKARDLDRGETACEMIAGQGGMSISQDIWEIIYSFMCTLIMEFSNVYSTKWSKSGSVTKLNNSINPLCSGDQEVYTKSPGILGQVLIQVTAQAPALVDVSGDGTPMRFSRQGLAASHGIKRRRVDKETGTTEGRF</sequence>
<protein>
    <submittedName>
        <fullName evidence="6">NACHT and Ankyrin domain-containing protein</fullName>
    </submittedName>
</protein>
<dbReference type="AlphaFoldDB" id="A0AA97NNG3"/>
<evidence type="ECO:0000313" key="6">
    <source>
        <dbReference type="EMBL" id="ELQ33381.1"/>
    </source>
</evidence>
<organism evidence="6">
    <name type="scientific">Pyricularia oryzae (strain Y34)</name>
    <name type="common">Rice blast fungus</name>
    <name type="synonym">Magnaporthe oryzae</name>
    <dbReference type="NCBI Taxonomy" id="1143189"/>
    <lineage>
        <taxon>Eukaryota</taxon>
        <taxon>Fungi</taxon>
        <taxon>Dikarya</taxon>
        <taxon>Ascomycota</taxon>
        <taxon>Pezizomycotina</taxon>
        <taxon>Sordariomycetes</taxon>
        <taxon>Sordariomycetidae</taxon>
        <taxon>Magnaporthales</taxon>
        <taxon>Pyriculariaceae</taxon>
        <taxon>Pyricularia</taxon>
    </lineage>
</organism>
<dbReference type="InterPro" id="IPR027417">
    <property type="entry name" value="P-loop_NTPase"/>
</dbReference>
<keyword evidence="1" id="KW-0677">Repeat</keyword>
<dbReference type="EMBL" id="JH793884">
    <property type="protein sequence ID" value="ELQ33381.1"/>
    <property type="molecule type" value="Genomic_DNA"/>
</dbReference>
<reference evidence="6" key="1">
    <citation type="journal article" date="2012" name="PLoS Genet.">
        <title>Comparative analysis of the genomes of two field isolates of the rice blast fungus Magnaporthe oryzae.</title>
        <authorList>
            <person name="Xue M."/>
            <person name="Yang J."/>
            <person name="Li Z."/>
            <person name="Hu S."/>
            <person name="Yao N."/>
            <person name="Dean R.A."/>
            <person name="Zhao W."/>
            <person name="Shen M."/>
            <person name="Zhang H."/>
            <person name="Li C."/>
            <person name="Liu L."/>
            <person name="Cao L."/>
            <person name="Xu X."/>
            <person name="Xing Y."/>
            <person name="Hsiang T."/>
            <person name="Zhang Z."/>
            <person name="Xu J.R."/>
            <person name="Peng Y.L."/>
        </authorList>
    </citation>
    <scope>NUCLEOTIDE SEQUENCE</scope>
    <source>
        <strain evidence="6">Y34</strain>
    </source>
</reference>
<dbReference type="SUPFAM" id="SSF52540">
    <property type="entry name" value="P-loop containing nucleoside triphosphate hydrolases"/>
    <property type="match status" value="1"/>
</dbReference>
<evidence type="ECO:0000256" key="2">
    <source>
        <dbReference type="PROSITE-ProRule" id="PRU00023"/>
    </source>
</evidence>
<dbReference type="Pfam" id="PF24883">
    <property type="entry name" value="NPHP3_N"/>
    <property type="match status" value="1"/>
</dbReference>